<gene>
    <name evidence="9" type="ORF">UA08_02384</name>
</gene>
<evidence type="ECO:0000313" key="9">
    <source>
        <dbReference type="EMBL" id="OKL62156.1"/>
    </source>
</evidence>
<dbReference type="PANTHER" id="PTHR12645">
    <property type="entry name" value="ALR/ERV"/>
    <property type="match status" value="1"/>
</dbReference>
<dbReference type="STRING" id="1441469.A0A225B4E8"/>
<dbReference type="AlphaFoldDB" id="A0A225B4E8"/>
<protein>
    <recommendedName>
        <fullName evidence="6">Sulfhydryl oxidase</fullName>
        <ecNumber evidence="6">1.8.3.2</ecNumber>
    </recommendedName>
</protein>
<dbReference type="EMBL" id="LFMY01000003">
    <property type="protein sequence ID" value="OKL62156.1"/>
    <property type="molecule type" value="Genomic_DNA"/>
</dbReference>
<dbReference type="GO" id="GO:0005739">
    <property type="term" value="C:mitochondrion"/>
    <property type="evidence" value="ECO:0007669"/>
    <property type="project" value="TreeGrafter"/>
</dbReference>
<dbReference type="PROSITE" id="PS51324">
    <property type="entry name" value="ERV_ALR"/>
    <property type="match status" value="1"/>
</dbReference>
<dbReference type="EC" id="1.8.3.2" evidence="6"/>
<keyword evidence="5" id="KW-1015">Disulfide bond</keyword>
<keyword evidence="10" id="KW-1185">Reference proteome</keyword>
<comment type="caution">
    <text evidence="9">The sequence shown here is derived from an EMBL/GenBank/DDBJ whole genome shotgun (WGS) entry which is preliminary data.</text>
</comment>
<evidence type="ECO:0000256" key="4">
    <source>
        <dbReference type="ARBA" id="ARBA00023002"/>
    </source>
</evidence>
<dbReference type="PANTHER" id="PTHR12645:SF1">
    <property type="entry name" value="FAD-LINKED SULFHYDRYL OXIDASE ERV2"/>
    <property type="match status" value="1"/>
</dbReference>
<dbReference type="Proteomes" id="UP000214365">
    <property type="component" value="Unassembled WGS sequence"/>
</dbReference>
<name>A0A225B4E8_TALAT</name>
<evidence type="ECO:0000256" key="1">
    <source>
        <dbReference type="ARBA" id="ARBA00001974"/>
    </source>
</evidence>
<evidence type="ECO:0000259" key="8">
    <source>
        <dbReference type="PROSITE" id="PS51324"/>
    </source>
</evidence>
<feature type="domain" description="ERV/ALR sulfhydryl oxidase" evidence="8">
    <location>
        <begin position="1"/>
        <end position="83"/>
    </location>
</feature>
<dbReference type="SUPFAM" id="SSF69000">
    <property type="entry name" value="FAD-dependent thiol oxidase"/>
    <property type="match status" value="1"/>
</dbReference>
<dbReference type="Pfam" id="PF04777">
    <property type="entry name" value="Evr1_Alr"/>
    <property type="match status" value="1"/>
</dbReference>
<dbReference type="GO" id="GO:0050660">
    <property type="term" value="F:flavin adenine dinucleotide binding"/>
    <property type="evidence" value="ECO:0007669"/>
    <property type="project" value="TreeGrafter"/>
</dbReference>
<keyword evidence="2 6" id="KW-0285">Flavoprotein</keyword>
<evidence type="ECO:0000256" key="5">
    <source>
        <dbReference type="ARBA" id="ARBA00023157"/>
    </source>
</evidence>
<keyword evidence="3 6" id="KW-0274">FAD</keyword>
<organism evidence="9 10">
    <name type="scientific">Talaromyces atroroseus</name>
    <dbReference type="NCBI Taxonomy" id="1441469"/>
    <lineage>
        <taxon>Eukaryota</taxon>
        <taxon>Fungi</taxon>
        <taxon>Dikarya</taxon>
        <taxon>Ascomycota</taxon>
        <taxon>Pezizomycotina</taxon>
        <taxon>Eurotiomycetes</taxon>
        <taxon>Eurotiomycetidae</taxon>
        <taxon>Eurotiales</taxon>
        <taxon>Trichocomaceae</taxon>
        <taxon>Talaromyces</taxon>
        <taxon>Talaromyces sect. Trachyspermi</taxon>
    </lineage>
</organism>
<reference evidence="9 10" key="1">
    <citation type="submission" date="2015-06" db="EMBL/GenBank/DDBJ databases">
        <title>Talaromyces atroroseus IBT 11181 draft genome.</title>
        <authorList>
            <person name="Rasmussen K.B."/>
            <person name="Rasmussen S."/>
            <person name="Petersen B."/>
            <person name="Sicheritz-Ponten T."/>
            <person name="Mortensen U.H."/>
            <person name="Thrane U."/>
        </authorList>
    </citation>
    <scope>NUCLEOTIDE SEQUENCE [LARGE SCALE GENOMIC DNA]</scope>
    <source>
        <strain evidence="9 10">IBT 11181</strain>
    </source>
</reference>
<accession>A0A225B4E8</accession>
<keyword evidence="4 6" id="KW-0560">Oxidoreductase</keyword>
<feature type="region of interest" description="Disordered" evidence="7">
    <location>
        <begin position="109"/>
        <end position="128"/>
    </location>
</feature>
<dbReference type="Gene3D" id="1.20.120.310">
    <property type="entry name" value="ERV/ALR sulfhydryl oxidase domain"/>
    <property type="match status" value="1"/>
</dbReference>
<dbReference type="RefSeq" id="XP_020122277.1">
    <property type="nucleotide sequence ID" value="XM_020264420.1"/>
</dbReference>
<dbReference type="OrthoDB" id="59470at2759"/>
<dbReference type="InterPro" id="IPR017905">
    <property type="entry name" value="ERV/ALR_sulphydryl_oxidase"/>
</dbReference>
<dbReference type="GeneID" id="31002139"/>
<proteinExistence type="predicted"/>
<comment type="catalytic activity">
    <reaction evidence="6">
        <text>2 R'C(R)SH + O2 = R'C(R)S-S(R)CR' + H2O2</text>
        <dbReference type="Rhea" id="RHEA:17357"/>
        <dbReference type="ChEBI" id="CHEBI:15379"/>
        <dbReference type="ChEBI" id="CHEBI:16240"/>
        <dbReference type="ChEBI" id="CHEBI:16520"/>
        <dbReference type="ChEBI" id="CHEBI:17412"/>
        <dbReference type="EC" id="1.8.3.2"/>
    </reaction>
</comment>
<evidence type="ECO:0000256" key="7">
    <source>
        <dbReference type="SAM" id="MobiDB-lite"/>
    </source>
</evidence>
<dbReference type="InterPro" id="IPR039799">
    <property type="entry name" value="ALR/ERV"/>
</dbReference>
<evidence type="ECO:0000256" key="3">
    <source>
        <dbReference type="ARBA" id="ARBA00022827"/>
    </source>
</evidence>
<sequence>MMARYPKEPSLEEQEALRSFVYLFSRLYPCGECASHFQGHLKKYPPQVSSRDAASGWACFIHNEVNRMLEKPEYDCNNLDDYDCGCGDEDEDADPGLDKGLAAIVKYDTKESSQDHASGPAVEITKEP</sequence>
<comment type="cofactor">
    <cofactor evidence="1 6">
        <name>FAD</name>
        <dbReference type="ChEBI" id="CHEBI:57692"/>
    </cofactor>
</comment>
<evidence type="ECO:0000313" key="10">
    <source>
        <dbReference type="Proteomes" id="UP000214365"/>
    </source>
</evidence>
<evidence type="ECO:0000256" key="6">
    <source>
        <dbReference type="RuleBase" id="RU371123"/>
    </source>
</evidence>
<dbReference type="GO" id="GO:0016971">
    <property type="term" value="F:flavin-dependent sulfhydryl oxidase activity"/>
    <property type="evidence" value="ECO:0007669"/>
    <property type="project" value="InterPro"/>
</dbReference>
<evidence type="ECO:0000256" key="2">
    <source>
        <dbReference type="ARBA" id="ARBA00022630"/>
    </source>
</evidence>
<dbReference type="InterPro" id="IPR036774">
    <property type="entry name" value="ERV/ALR_sulphydryl_oxid_sf"/>
</dbReference>